<proteinExistence type="predicted"/>
<dbReference type="Proteomes" id="UP000201988">
    <property type="component" value="Segment"/>
</dbReference>
<dbReference type="RefSeq" id="YP_009281744.1">
    <property type="nucleotide sequence ID" value="NC_031032.1"/>
</dbReference>
<sequence>MKDFKIKLKELKDLKDKEKKAFLNWRA</sequence>
<protein>
    <submittedName>
        <fullName evidence="1">Uncharacterized protein</fullName>
    </submittedName>
</protein>
<dbReference type="GeneID" id="29063940"/>
<evidence type="ECO:0000313" key="1">
    <source>
        <dbReference type="EMBL" id="ANT41230.1"/>
    </source>
</evidence>
<name>A0A1B1PAP6_9CAUD</name>
<reference evidence="2" key="1">
    <citation type="submission" date="2016-05" db="EMBL/GenBank/DDBJ databases">
        <authorList>
            <person name="Brouilette A.K."/>
            <person name="Todd E.A."/>
            <person name="Brooke A."/>
            <person name="Cochran E."/>
            <person name="Alali E.A."/>
            <person name="Alhouri R.A."/>
            <person name="Bannister J.W."/>
            <person name="Churchin D.C."/>
            <person name="Colclough C.L."/>
            <person name="Gibbs D.R."/>
            <person name="Graca A.E."/>
            <person name="Helton M.C."/>
            <person name="Hoerster J.O."/>
            <person name="Irvin A.N."/>
            <person name="Johnson S."/>
            <person name="Kasprzak M.L."/>
            <person name="Marchese A.R."/>
            <person name="Minahan N.T."/>
            <person name="Sauder A.B."/>
            <person name="Straub J.C."/>
            <person name="Torres C.T."/>
            <person name="Scott C.M."/>
            <person name="Temple L.M."/>
        </authorList>
    </citation>
    <scope>NUCLEOTIDE SEQUENCE [LARGE SCALE GENOMIC DNA]</scope>
</reference>
<evidence type="ECO:0000313" key="2">
    <source>
        <dbReference type="Proteomes" id="UP000201988"/>
    </source>
</evidence>
<gene>
    <name evidence="1" type="ORF">STITCH_32</name>
</gene>
<accession>A0A1B1PAP6</accession>
<dbReference type="EMBL" id="KX349901">
    <property type="protein sequence ID" value="ANT41230.1"/>
    <property type="molecule type" value="Genomic_DNA"/>
</dbReference>
<dbReference type="KEGG" id="vg:29063940"/>
<organism evidence="1 2">
    <name type="scientific">Bacillus phage Stitch</name>
    <dbReference type="NCBI Taxonomy" id="1874002"/>
    <lineage>
        <taxon>Viruses</taxon>
        <taxon>Duplodnaviria</taxon>
        <taxon>Heunggongvirae</taxon>
        <taxon>Uroviricota</taxon>
        <taxon>Caudoviricetes</taxon>
        <taxon>Salasmaviridae</taxon>
        <taxon>Northropvirinae</taxon>
        <taxon>Claudivirus</taxon>
        <taxon>Claudivirus stitch</taxon>
    </lineage>
</organism>
<keyword evidence="2" id="KW-1185">Reference proteome</keyword>